<dbReference type="OrthoDB" id="3765434at2"/>
<dbReference type="EMBL" id="MDEH01000001">
    <property type="protein sequence ID" value="PPU75108.1"/>
    <property type="molecule type" value="Genomic_DNA"/>
</dbReference>
<comment type="caution">
    <text evidence="2">The sequence shown here is derived from an EMBL/GenBank/DDBJ whole genome shotgun (WGS) entry which is preliminary data.</text>
</comment>
<evidence type="ECO:0000313" key="3">
    <source>
        <dbReference type="Proteomes" id="UP000239865"/>
    </source>
</evidence>
<organism evidence="2 3">
    <name type="scientific">Xanthomonas melonis</name>
    <dbReference type="NCBI Taxonomy" id="56456"/>
    <lineage>
        <taxon>Bacteria</taxon>
        <taxon>Pseudomonadati</taxon>
        <taxon>Pseudomonadota</taxon>
        <taxon>Gammaproteobacteria</taxon>
        <taxon>Lysobacterales</taxon>
        <taxon>Lysobacteraceae</taxon>
        <taxon>Xanthomonas</taxon>
    </lineage>
</organism>
<proteinExistence type="predicted"/>
<evidence type="ECO:0000259" key="1">
    <source>
        <dbReference type="Pfam" id="PF20247"/>
    </source>
</evidence>
<dbReference type="CDD" id="cd21173">
    <property type="entry name" value="NucC-like"/>
    <property type="match status" value="1"/>
</dbReference>
<dbReference type="InterPro" id="IPR046537">
    <property type="entry name" value="DUF6602"/>
</dbReference>
<accession>A0A2S7DMM9</accession>
<reference evidence="2 3" key="1">
    <citation type="submission" date="2016-08" db="EMBL/GenBank/DDBJ databases">
        <authorList>
            <person name="Seilhamer J.J."/>
        </authorList>
    </citation>
    <scope>NUCLEOTIDE SEQUENCE [LARGE SCALE GENOMIC DNA]</scope>
    <source>
        <strain evidence="2 3">CFBP4644</strain>
    </source>
</reference>
<dbReference type="AlphaFoldDB" id="A0A2S7DMM9"/>
<sequence length="325" mass="35956">MNVLPSLALQTLALNTAKKFRDDYLVMSRHAFGDQEQRNGLVHAGEFGMYREQLLRTLLGCHLPARLSIGSGFLSAPQQHSSTQCDIVIYDRDATPSLDLVGGRTFFPTETCAAVGEVKSTLSVAALGEALEKLGETKRLRAAQCPPGLPVSPVEAVFSLWDGAASDDLTPQSLDLHRQRLFQPQLVEQQNLVTFLVCERIQWRKGEEPGSEGFHRSLARLYPPSSASLYLRHNLLLSLEDGFLAYAASSAGDEGAPRRLPYPFPRRGNIDCGWRWLPASDDALHILMFATECALAASRTWIYEFLSPAHLQDSLPLSFDYIPLS</sequence>
<dbReference type="Pfam" id="PF20247">
    <property type="entry name" value="DUF6602"/>
    <property type="match status" value="1"/>
</dbReference>
<feature type="domain" description="DUF6602" evidence="1">
    <location>
        <begin position="36"/>
        <end position="140"/>
    </location>
</feature>
<evidence type="ECO:0000313" key="2">
    <source>
        <dbReference type="EMBL" id="PPU75108.1"/>
    </source>
</evidence>
<dbReference type="Proteomes" id="UP000239865">
    <property type="component" value="Unassembled WGS sequence"/>
</dbReference>
<name>A0A2S7DMM9_9XANT</name>
<protein>
    <recommendedName>
        <fullName evidence="1">DUF6602 domain-containing protein</fullName>
    </recommendedName>
</protein>
<gene>
    <name evidence="2" type="ORF">XmelCFBP4644_04300</name>
</gene>